<evidence type="ECO:0000313" key="3">
    <source>
        <dbReference type="Proteomes" id="UP000296049"/>
    </source>
</evidence>
<evidence type="ECO:0000313" key="2">
    <source>
        <dbReference type="EMBL" id="EOA97567.1"/>
    </source>
</evidence>
<feature type="region of interest" description="Disordered" evidence="1">
    <location>
        <begin position="68"/>
        <end position="118"/>
    </location>
</feature>
<dbReference type="EMBL" id="KB743649">
    <property type="protein sequence ID" value="EOA97567.1"/>
    <property type="molecule type" value="Genomic_DNA"/>
</dbReference>
<keyword evidence="3" id="KW-1185">Reference proteome</keyword>
<dbReference type="AlphaFoldDB" id="R0LBB3"/>
<sequence length="257" mass="27626">MWNPNQGPPPPQVQICPPAPPTYPYPGSCNSSGPYPGYPAVPPSAPGACQPGHPAACPCVPPPPGHHPPGHHPPGHHHHEHHPPGVPGCPPAHPGCHQKHHKKHKKKHSKSHKHHGGKPLALPLVITGLQLSLCTHLRAQLLVVIKLWGVRCGCFQLNINPAGPCEQAPISFPAAAVGSGHPALGGIHGAKVSLDKSPAFKQLKQLEQFRFRLKRTRSTRMVVKPRRRQHMKTNVPRELPACSSAPFCCLCGLHFAC</sequence>
<dbReference type="Proteomes" id="UP000296049">
    <property type="component" value="Unassembled WGS sequence"/>
</dbReference>
<accession>R0LBB3</accession>
<feature type="compositionally biased region" description="Basic residues" evidence="1">
    <location>
        <begin position="68"/>
        <end position="81"/>
    </location>
</feature>
<proteinExistence type="predicted"/>
<feature type="compositionally biased region" description="Basic residues" evidence="1">
    <location>
        <begin position="96"/>
        <end position="117"/>
    </location>
</feature>
<protein>
    <submittedName>
        <fullName evidence="2">Uncharacterized protein</fullName>
    </submittedName>
</protein>
<reference evidence="3" key="1">
    <citation type="journal article" date="2013" name="Nat. Genet.">
        <title>The duck genome and transcriptome provide insight into an avian influenza virus reservoir species.</title>
        <authorList>
            <person name="Huang Y."/>
            <person name="Li Y."/>
            <person name="Burt D.W."/>
            <person name="Chen H."/>
            <person name="Zhang Y."/>
            <person name="Qian W."/>
            <person name="Kim H."/>
            <person name="Gan S."/>
            <person name="Zhao Y."/>
            <person name="Li J."/>
            <person name="Yi K."/>
            <person name="Feng H."/>
            <person name="Zhu P."/>
            <person name="Li B."/>
            <person name="Liu Q."/>
            <person name="Fairley S."/>
            <person name="Magor K.E."/>
            <person name="Du Z."/>
            <person name="Hu X."/>
            <person name="Goodman L."/>
            <person name="Tafer H."/>
            <person name="Vignal A."/>
            <person name="Lee T."/>
            <person name="Kim K.W."/>
            <person name="Sheng Z."/>
            <person name="An Y."/>
            <person name="Searle S."/>
            <person name="Herrero J."/>
            <person name="Groenen M.A."/>
            <person name="Crooijmans R.P."/>
            <person name="Faraut T."/>
            <person name="Cai Q."/>
            <person name="Webster R.G."/>
            <person name="Aldridge J.R."/>
            <person name="Warren W.C."/>
            <person name="Bartschat S."/>
            <person name="Kehr S."/>
            <person name="Marz M."/>
            <person name="Stadler P.F."/>
            <person name="Smith J."/>
            <person name="Kraus R.H."/>
            <person name="Zhao Y."/>
            <person name="Ren L."/>
            <person name="Fei J."/>
            <person name="Morisson M."/>
            <person name="Kaiser P."/>
            <person name="Griffin D.K."/>
            <person name="Rao M."/>
            <person name="Pitel F."/>
            <person name="Wang J."/>
            <person name="Li N."/>
        </authorList>
    </citation>
    <scope>NUCLEOTIDE SEQUENCE [LARGE SCALE GENOMIC DNA]</scope>
</reference>
<name>R0LBB3_ANAPL</name>
<evidence type="ECO:0000256" key="1">
    <source>
        <dbReference type="SAM" id="MobiDB-lite"/>
    </source>
</evidence>
<feature type="compositionally biased region" description="Pro residues" evidence="1">
    <location>
        <begin position="84"/>
        <end position="93"/>
    </location>
</feature>
<organism evidence="2 3">
    <name type="scientific">Anas platyrhynchos</name>
    <name type="common">Mallard</name>
    <name type="synonym">Anas boschas</name>
    <dbReference type="NCBI Taxonomy" id="8839"/>
    <lineage>
        <taxon>Eukaryota</taxon>
        <taxon>Metazoa</taxon>
        <taxon>Chordata</taxon>
        <taxon>Craniata</taxon>
        <taxon>Vertebrata</taxon>
        <taxon>Euteleostomi</taxon>
        <taxon>Archelosauria</taxon>
        <taxon>Archosauria</taxon>
        <taxon>Dinosauria</taxon>
        <taxon>Saurischia</taxon>
        <taxon>Theropoda</taxon>
        <taxon>Coelurosauria</taxon>
        <taxon>Aves</taxon>
        <taxon>Neognathae</taxon>
        <taxon>Galloanserae</taxon>
        <taxon>Anseriformes</taxon>
        <taxon>Anatidae</taxon>
        <taxon>Anatinae</taxon>
        <taxon>Anas</taxon>
    </lineage>
</organism>
<gene>
    <name evidence="2" type="ORF">Anapl_09439</name>
</gene>